<evidence type="ECO:0000256" key="3">
    <source>
        <dbReference type="ARBA" id="ARBA00022723"/>
    </source>
</evidence>
<evidence type="ECO:0000256" key="5">
    <source>
        <dbReference type="ARBA" id="ARBA00022833"/>
    </source>
</evidence>
<comment type="caution">
    <text evidence="8">The sequence shown here is derived from an EMBL/GenBank/DDBJ whole genome shotgun (WGS) entry which is preliminary data.</text>
</comment>
<dbReference type="GO" id="GO:0004222">
    <property type="term" value="F:metalloendopeptidase activity"/>
    <property type="evidence" value="ECO:0007669"/>
    <property type="project" value="InterPro"/>
</dbReference>
<accession>A0A0F9FZM4</accession>
<keyword evidence="2" id="KW-0645">Protease</keyword>
<feature type="non-terminal residue" evidence="8">
    <location>
        <position position="1"/>
    </location>
</feature>
<dbReference type="InterPro" id="IPR042088">
    <property type="entry name" value="OligoPept_F_C"/>
</dbReference>
<dbReference type="CDD" id="cd09608">
    <property type="entry name" value="M3B_PepF"/>
    <property type="match status" value="1"/>
</dbReference>
<dbReference type="Pfam" id="PF01432">
    <property type="entry name" value="Peptidase_M3"/>
    <property type="match status" value="1"/>
</dbReference>
<dbReference type="Gene3D" id="1.10.1370.20">
    <property type="entry name" value="Oligoendopeptidase f, C-terminal domain"/>
    <property type="match status" value="1"/>
</dbReference>
<evidence type="ECO:0000313" key="8">
    <source>
        <dbReference type="EMBL" id="KKL56612.1"/>
    </source>
</evidence>
<dbReference type="GO" id="GO:0006508">
    <property type="term" value="P:proteolysis"/>
    <property type="evidence" value="ECO:0007669"/>
    <property type="project" value="UniProtKB-KW"/>
</dbReference>
<evidence type="ECO:0000256" key="1">
    <source>
        <dbReference type="ARBA" id="ARBA00001947"/>
    </source>
</evidence>
<dbReference type="SUPFAM" id="SSF55486">
    <property type="entry name" value="Metalloproteases ('zincins'), catalytic domain"/>
    <property type="match status" value="1"/>
</dbReference>
<organism evidence="8">
    <name type="scientific">marine sediment metagenome</name>
    <dbReference type="NCBI Taxonomy" id="412755"/>
    <lineage>
        <taxon>unclassified sequences</taxon>
        <taxon>metagenomes</taxon>
        <taxon>ecological metagenomes</taxon>
    </lineage>
</organism>
<evidence type="ECO:0000256" key="2">
    <source>
        <dbReference type="ARBA" id="ARBA00022670"/>
    </source>
</evidence>
<evidence type="ECO:0000256" key="4">
    <source>
        <dbReference type="ARBA" id="ARBA00022801"/>
    </source>
</evidence>
<gene>
    <name evidence="8" type="ORF">LCGC14_2243660</name>
</gene>
<dbReference type="AlphaFoldDB" id="A0A0F9FZM4"/>
<sequence>EVYRALISTVNNNLGSLHRLISLRQRMLNIDETHYYDVYPSVISLDREYSLEETKALTISALKPLGEDYIKTFTHATSQDWMHVYPSPGKRSGAYVMGAAYDTHPYMLLNFDNTLESVSTYTHEWGHAMHSLLANQNQPFTKADYATFIAEIASTANEVLLFDYLRKNAANDKERLYYLFKELAQLRGTFFRQVQFAEFELAIHEVVENGGALSGDKLNVMYGDILKRYYGHDQGVMNIDDTFAVEWAYIPHFYRNFYVYQYATSISAAYFLTDQILSGGEEAQQQFLNILRAGGSDYPYKILLDAGVDMASPDVYQAVIHRMEALMDEVETILDKQG</sequence>
<evidence type="ECO:0000259" key="7">
    <source>
        <dbReference type="Pfam" id="PF01432"/>
    </source>
</evidence>
<dbReference type="PANTHER" id="PTHR11804:SF84">
    <property type="entry name" value="SACCHAROLYSIN"/>
    <property type="match status" value="1"/>
</dbReference>
<feature type="domain" description="Peptidase M3A/M3B catalytic" evidence="7">
    <location>
        <begin position="1"/>
        <end position="318"/>
    </location>
</feature>
<keyword evidence="4" id="KW-0378">Hydrolase</keyword>
<keyword evidence="3" id="KW-0479">Metal-binding</keyword>
<reference evidence="8" key="1">
    <citation type="journal article" date="2015" name="Nature">
        <title>Complex archaea that bridge the gap between prokaryotes and eukaryotes.</title>
        <authorList>
            <person name="Spang A."/>
            <person name="Saw J.H."/>
            <person name="Jorgensen S.L."/>
            <person name="Zaremba-Niedzwiedzka K."/>
            <person name="Martijn J."/>
            <person name="Lind A.E."/>
            <person name="van Eijk R."/>
            <person name="Schleper C."/>
            <person name="Guy L."/>
            <person name="Ettema T.J."/>
        </authorList>
    </citation>
    <scope>NUCLEOTIDE SEQUENCE</scope>
</reference>
<evidence type="ECO:0000256" key="6">
    <source>
        <dbReference type="ARBA" id="ARBA00023049"/>
    </source>
</evidence>
<proteinExistence type="predicted"/>
<comment type="cofactor">
    <cofactor evidence="1">
        <name>Zn(2+)</name>
        <dbReference type="ChEBI" id="CHEBI:29105"/>
    </cofactor>
</comment>
<protein>
    <recommendedName>
        <fullName evidence="7">Peptidase M3A/M3B catalytic domain-containing protein</fullName>
    </recommendedName>
</protein>
<keyword evidence="6" id="KW-0482">Metalloprotease</keyword>
<dbReference type="GO" id="GO:0046872">
    <property type="term" value="F:metal ion binding"/>
    <property type="evidence" value="ECO:0007669"/>
    <property type="project" value="UniProtKB-KW"/>
</dbReference>
<dbReference type="PANTHER" id="PTHR11804">
    <property type="entry name" value="PROTEASE M3 THIMET OLIGOPEPTIDASE-RELATED"/>
    <property type="match status" value="1"/>
</dbReference>
<dbReference type="EMBL" id="LAZR01030433">
    <property type="protein sequence ID" value="KKL56612.1"/>
    <property type="molecule type" value="Genomic_DNA"/>
</dbReference>
<keyword evidence="5" id="KW-0862">Zinc</keyword>
<dbReference type="InterPro" id="IPR045090">
    <property type="entry name" value="Pept_M3A_M3B"/>
</dbReference>
<name>A0A0F9FZM4_9ZZZZ</name>
<dbReference type="InterPro" id="IPR001567">
    <property type="entry name" value="Pept_M3A_M3B_dom"/>
</dbReference>
<dbReference type="GO" id="GO:0006518">
    <property type="term" value="P:peptide metabolic process"/>
    <property type="evidence" value="ECO:0007669"/>
    <property type="project" value="TreeGrafter"/>
</dbReference>